<dbReference type="NCBIfam" id="TIGR00524">
    <property type="entry name" value="eIF-2B_rel"/>
    <property type="match status" value="1"/>
</dbReference>
<dbReference type="NCBIfam" id="TIGR00512">
    <property type="entry name" value="salvage_mtnA"/>
    <property type="match status" value="1"/>
</dbReference>
<dbReference type="PANTHER" id="PTHR43475:SF1">
    <property type="entry name" value="METHYLTHIORIBOSE-1-PHOSPHATE ISOMERASE"/>
    <property type="match status" value="1"/>
</dbReference>
<protein>
    <recommendedName>
        <fullName evidence="3">S-methyl-5-thioribose-1-phosphate isomerase</fullName>
    </recommendedName>
</protein>
<dbReference type="HAMAP" id="MF_01678">
    <property type="entry name" value="Salvage_MtnA"/>
    <property type="match status" value="1"/>
</dbReference>
<dbReference type="Gene3D" id="3.40.50.10470">
    <property type="entry name" value="Translation initiation factor eif-2b, domain 2"/>
    <property type="match status" value="1"/>
</dbReference>
<dbReference type="PANTHER" id="PTHR43475">
    <property type="entry name" value="METHYLTHIORIBOSE-1-PHOSPHATE ISOMERASE"/>
    <property type="match status" value="1"/>
</dbReference>
<name>A0A381VCD9_9ZZZZ</name>
<dbReference type="InterPro" id="IPR027363">
    <property type="entry name" value="M1Pi_N"/>
</dbReference>
<dbReference type="GO" id="GO:0046523">
    <property type="term" value="F:S-methyl-5-thioribose-1-phosphate isomerase activity"/>
    <property type="evidence" value="ECO:0007669"/>
    <property type="project" value="TreeGrafter"/>
</dbReference>
<dbReference type="InterPro" id="IPR005251">
    <property type="entry name" value="IF-M1Pi"/>
</dbReference>
<dbReference type="GO" id="GO:0019509">
    <property type="term" value="P:L-methionine salvage from methylthioadenosine"/>
    <property type="evidence" value="ECO:0007669"/>
    <property type="project" value="TreeGrafter"/>
</dbReference>
<dbReference type="AlphaFoldDB" id="A0A381VCD9"/>
<accession>A0A381VCD9</accession>
<dbReference type="Pfam" id="PF01008">
    <property type="entry name" value="IF-2B"/>
    <property type="match status" value="1"/>
</dbReference>
<dbReference type="EMBL" id="UINC01008449">
    <property type="protein sequence ID" value="SVA38026.1"/>
    <property type="molecule type" value="Genomic_DNA"/>
</dbReference>
<dbReference type="InterPro" id="IPR037171">
    <property type="entry name" value="NagB/RpiA_transferase-like"/>
</dbReference>
<keyword evidence="1" id="KW-0413">Isomerase</keyword>
<evidence type="ECO:0000313" key="2">
    <source>
        <dbReference type="EMBL" id="SVA38026.1"/>
    </source>
</evidence>
<dbReference type="InterPro" id="IPR000649">
    <property type="entry name" value="IF-2B-related"/>
</dbReference>
<dbReference type="FunFam" id="3.40.50.10470:FF:000006">
    <property type="entry name" value="Methylthioribose-1-phosphate isomerase"/>
    <property type="match status" value="1"/>
</dbReference>
<dbReference type="NCBIfam" id="NF004326">
    <property type="entry name" value="PRK05720.1"/>
    <property type="match status" value="1"/>
</dbReference>
<dbReference type="FunFam" id="1.20.120.420:FF:000003">
    <property type="entry name" value="Methylthioribose-1-phosphate isomerase"/>
    <property type="match status" value="1"/>
</dbReference>
<dbReference type="InterPro" id="IPR011559">
    <property type="entry name" value="Initiation_fac_2B_a/b/d"/>
</dbReference>
<proteinExistence type="inferred from homology"/>
<organism evidence="2">
    <name type="scientific">marine metagenome</name>
    <dbReference type="NCBI Taxonomy" id="408172"/>
    <lineage>
        <taxon>unclassified sequences</taxon>
        <taxon>metagenomes</taxon>
        <taxon>ecological metagenomes</taxon>
    </lineage>
</organism>
<dbReference type="SUPFAM" id="SSF100950">
    <property type="entry name" value="NagB/RpiA/CoA transferase-like"/>
    <property type="match status" value="1"/>
</dbReference>
<reference evidence="2" key="1">
    <citation type="submission" date="2018-05" db="EMBL/GenBank/DDBJ databases">
        <authorList>
            <person name="Lanie J.A."/>
            <person name="Ng W.-L."/>
            <person name="Kazmierczak K.M."/>
            <person name="Andrzejewski T.M."/>
            <person name="Davidsen T.M."/>
            <person name="Wayne K.J."/>
            <person name="Tettelin H."/>
            <person name="Glass J.I."/>
            <person name="Rusch D."/>
            <person name="Podicherti R."/>
            <person name="Tsui H.-C.T."/>
            <person name="Winkler M.E."/>
        </authorList>
    </citation>
    <scope>NUCLEOTIDE SEQUENCE</scope>
</reference>
<dbReference type="Gene3D" id="1.20.120.420">
    <property type="entry name" value="translation initiation factor eif-2b, domain 1"/>
    <property type="match status" value="1"/>
</dbReference>
<gene>
    <name evidence="2" type="ORF">METZ01_LOCUS90880</name>
</gene>
<dbReference type="InterPro" id="IPR042529">
    <property type="entry name" value="IF_2B-like_C"/>
</dbReference>
<sequence length="357" mass="37743">MLPTIDWEDGEVLMIDQRKLPSREVYVRCRTAKDVAKAIRTMVIRGAPAIGVAAAMGLALQMQRSGATGTTQLATEFYRTCDLLAATRPTAVNLFWAIERMKRVFAEALRAGQSTNELKATISAESARVHDEDVANCRALGLHGAAVVPTEARVLTHCNAGALATGGYGSALGVVRAAVEAGKRVSVYADETRPFFQGARLTAWELVREGIDTTVIADGMAGSLMRAGRVDLVVVGADRIAANGDVANKIGTYTVAVLAREHEVPFYVAAPVSTIDLSTSDGTGIPIEERDEKEITHLGSTQLTATGAAVWNPAFDVTPASFVAGIITERGICRAPFSESLKEVCAVVGPTSDGGRV</sequence>
<evidence type="ECO:0000256" key="1">
    <source>
        <dbReference type="ARBA" id="ARBA00023235"/>
    </source>
</evidence>
<evidence type="ECO:0008006" key="3">
    <source>
        <dbReference type="Google" id="ProtNLM"/>
    </source>
</evidence>